<accession>V9EPG4</accession>
<dbReference type="AlphaFoldDB" id="V9EPG4"/>
<gene>
    <name evidence="2" type="ORF">F443_13615</name>
</gene>
<dbReference type="HOGENOM" id="CLU_1149154_0_0_1"/>
<evidence type="ECO:0000313" key="3">
    <source>
        <dbReference type="Proteomes" id="UP000018721"/>
    </source>
</evidence>
<feature type="region of interest" description="Disordered" evidence="1">
    <location>
        <begin position="37"/>
        <end position="68"/>
    </location>
</feature>
<name>V9EPG4_PHYNI</name>
<dbReference type="Proteomes" id="UP000018721">
    <property type="component" value="Unassembled WGS sequence"/>
</dbReference>
<feature type="region of interest" description="Disordered" evidence="1">
    <location>
        <begin position="1"/>
        <end position="24"/>
    </location>
</feature>
<protein>
    <submittedName>
        <fullName evidence="2">Uncharacterized protein</fullName>
    </submittedName>
</protein>
<evidence type="ECO:0000256" key="1">
    <source>
        <dbReference type="SAM" id="MobiDB-lite"/>
    </source>
</evidence>
<feature type="compositionally biased region" description="Polar residues" evidence="1">
    <location>
        <begin position="51"/>
        <end position="67"/>
    </location>
</feature>
<organism evidence="2 3">
    <name type="scientific">Phytophthora nicotianae P1569</name>
    <dbReference type="NCBI Taxonomy" id="1317065"/>
    <lineage>
        <taxon>Eukaryota</taxon>
        <taxon>Sar</taxon>
        <taxon>Stramenopiles</taxon>
        <taxon>Oomycota</taxon>
        <taxon>Peronosporomycetes</taxon>
        <taxon>Peronosporales</taxon>
        <taxon>Peronosporaceae</taxon>
        <taxon>Phytophthora</taxon>
    </lineage>
</organism>
<proteinExistence type="predicted"/>
<reference evidence="2 3" key="1">
    <citation type="submission" date="2013-11" db="EMBL/GenBank/DDBJ databases">
        <title>The Genome Sequence of Phytophthora parasitica P1569.</title>
        <authorList>
            <consortium name="The Broad Institute Genomics Platform"/>
            <person name="Russ C."/>
            <person name="Tyler B."/>
            <person name="Panabieres F."/>
            <person name="Shan W."/>
            <person name="Tripathy S."/>
            <person name="Grunwald N."/>
            <person name="Machado M."/>
            <person name="Johnson C.S."/>
            <person name="Arredondo F."/>
            <person name="Hong C."/>
            <person name="Coffey M."/>
            <person name="Young S.K."/>
            <person name="Zeng Q."/>
            <person name="Gargeya S."/>
            <person name="Fitzgerald M."/>
            <person name="Abouelleil A."/>
            <person name="Alvarado L."/>
            <person name="Chapman S.B."/>
            <person name="Gainer-Dewar J."/>
            <person name="Goldberg J."/>
            <person name="Griggs A."/>
            <person name="Gujja S."/>
            <person name="Hansen M."/>
            <person name="Howarth C."/>
            <person name="Imamovic A."/>
            <person name="Ireland A."/>
            <person name="Larimer J."/>
            <person name="McCowan C."/>
            <person name="Murphy C."/>
            <person name="Pearson M."/>
            <person name="Poon T.W."/>
            <person name="Priest M."/>
            <person name="Roberts A."/>
            <person name="Saif S."/>
            <person name="Shea T."/>
            <person name="Sykes S."/>
            <person name="Wortman J."/>
            <person name="Nusbaum C."/>
            <person name="Birren B."/>
        </authorList>
    </citation>
    <scope>NUCLEOTIDE SEQUENCE [LARGE SCALE GENOMIC DNA]</scope>
    <source>
        <strain evidence="2 3">P1569</strain>
    </source>
</reference>
<comment type="caution">
    <text evidence="2">The sequence shown here is derived from an EMBL/GenBank/DDBJ whole genome shotgun (WGS) entry which is preliminary data.</text>
</comment>
<evidence type="ECO:0000313" key="2">
    <source>
        <dbReference type="EMBL" id="ETI41129.1"/>
    </source>
</evidence>
<dbReference type="EMBL" id="ANIZ01002370">
    <property type="protein sequence ID" value="ETI41129.1"/>
    <property type="molecule type" value="Genomic_DNA"/>
</dbReference>
<keyword evidence="3" id="KW-1185">Reference proteome</keyword>
<sequence length="242" mass="26550">MNTHQADISTAFTEAEGSINVPMPRTDILPLEAVTPSTEHKISTIPREIPSTVSPAKTDTSPDTSKQPLALYRRNNVSPKAIATDAALLVEMLLDPPDTDAGRCFTPFEGETNYPPPILKAFALEGNKGGISSKDAANDVDSDESSEDDIISISTLVNVTELPTSTSSRASQQVTTIQNRHRVISWMEEYEKVKGKKRVNSKALSGRGRPRSWKRVNASFNLRTQTPVSHQLDRQMVLVHLT</sequence>
<feature type="compositionally biased region" description="Polar residues" evidence="1">
    <location>
        <begin position="1"/>
        <end position="12"/>
    </location>
</feature>